<dbReference type="InterPro" id="IPR037257">
    <property type="entry name" value="T2SS_E_N_sf"/>
</dbReference>
<sequence>MQSGNDVDYPGVISTSCQCSRCAVIGRPAGRRSANQKMRLFEDNAINSRHCIKYHLKPSRIQEDVKLKDAAFFNRRGIDFLQAGQFKEAIQCFNQAIGLDPAFPDAYHNLGEAYTRLGQNVAPLAAGSRRQGAAKHEKTTGAGNAAPEEEAADDLYDDLLSVSLNAIDNVWDELFASSPEEIHNVWDECFSDPSENRSFPATLEFLDGGIENISKAVLFQPANNDNLALMEERGDGNRTFPLHQCSCIRMAGLPAEFAQPRDLSCHVEIIETINGKSYQKYIPDEQNLKNLILGFSRKKDNRFKYVLFPMINIRQRTQKRFIGEILIEKGMIDTPDFRHALDAYNQRRQLKFGRIIAKQAHILYPAVEVEIQNAYKKNKNTGGIKVGEILLAAGLVDKQQVSAALAVQKKIRQKKIGQFLIEQGILKEEDVYIALAEKYRMPFIDLRQQTISRRMLTLLPRELVLKLQILPISQRDSTLVVATFLTDVPVIKGLIAKHSKQEDIQLVLTRPTHLRKIISQLYPKTKPGA</sequence>
<dbReference type="PROSITE" id="PS50005">
    <property type="entry name" value="TPR"/>
    <property type="match status" value="1"/>
</dbReference>
<organism evidence="3">
    <name type="scientific">hydrothermal vent metagenome</name>
    <dbReference type="NCBI Taxonomy" id="652676"/>
    <lineage>
        <taxon>unclassified sequences</taxon>
        <taxon>metagenomes</taxon>
        <taxon>ecological metagenomes</taxon>
    </lineage>
</organism>
<dbReference type="SUPFAM" id="SSF48452">
    <property type="entry name" value="TPR-like"/>
    <property type="match status" value="1"/>
</dbReference>
<reference evidence="3" key="1">
    <citation type="submission" date="2018-06" db="EMBL/GenBank/DDBJ databases">
        <authorList>
            <person name="Zhirakovskaya E."/>
        </authorList>
    </citation>
    <scope>NUCLEOTIDE SEQUENCE</scope>
</reference>
<proteinExistence type="predicted"/>
<dbReference type="InterPro" id="IPR011990">
    <property type="entry name" value="TPR-like_helical_dom_sf"/>
</dbReference>
<dbReference type="Gene3D" id="1.25.40.10">
    <property type="entry name" value="Tetratricopeptide repeat domain"/>
    <property type="match status" value="1"/>
</dbReference>
<dbReference type="AlphaFoldDB" id="A0A3B0VGB3"/>
<dbReference type="EMBL" id="UOEY01000021">
    <property type="protein sequence ID" value="VAW35839.1"/>
    <property type="molecule type" value="Genomic_DNA"/>
</dbReference>
<feature type="region of interest" description="Disordered" evidence="1">
    <location>
        <begin position="128"/>
        <end position="147"/>
    </location>
</feature>
<dbReference type="InterPro" id="IPR007831">
    <property type="entry name" value="T2SS_GspE_N"/>
</dbReference>
<protein>
    <recommendedName>
        <fullName evidence="2">Type II secretion system protein GspE N-terminal domain-containing protein</fullName>
    </recommendedName>
</protein>
<evidence type="ECO:0000259" key="2">
    <source>
        <dbReference type="Pfam" id="PF05157"/>
    </source>
</evidence>
<dbReference type="InterPro" id="IPR019734">
    <property type="entry name" value="TPR_rpt"/>
</dbReference>
<feature type="domain" description="Type II secretion system protein GspE N-terminal" evidence="2">
    <location>
        <begin position="439"/>
        <end position="525"/>
    </location>
</feature>
<dbReference type="Pfam" id="PF13414">
    <property type="entry name" value="TPR_11"/>
    <property type="match status" value="1"/>
</dbReference>
<evidence type="ECO:0000256" key="1">
    <source>
        <dbReference type="SAM" id="MobiDB-lite"/>
    </source>
</evidence>
<evidence type="ECO:0000313" key="3">
    <source>
        <dbReference type="EMBL" id="VAW35839.1"/>
    </source>
</evidence>
<dbReference type="SMART" id="SM00028">
    <property type="entry name" value="TPR"/>
    <property type="match status" value="1"/>
</dbReference>
<gene>
    <name evidence="3" type="ORF">MNBD_DELTA04-746</name>
</gene>
<dbReference type="SUPFAM" id="SSF160246">
    <property type="entry name" value="EspE N-terminal domain-like"/>
    <property type="match status" value="1"/>
</dbReference>
<name>A0A3B0VGB3_9ZZZZ</name>
<dbReference type="Pfam" id="PF05157">
    <property type="entry name" value="MshEN"/>
    <property type="match status" value="1"/>
</dbReference>
<accession>A0A3B0VGB3</accession>